<dbReference type="SUPFAM" id="SSF50998">
    <property type="entry name" value="Quinoprotein alcohol dehydrogenase-like"/>
    <property type="match status" value="1"/>
</dbReference>
<reference evidence="4 5" key="1">
    <citation type="submission" date="2019-08" db="EMBL/GenBank/DDBJ databases">
        <title>Deep-cultivation of Planctomycetes and their phenomic and genomic characterization uncovers novel biology.</title>
        <authorList>
            <person name="Wiegand S."/>
            <person name="Jogler M."/>
            <person name="Boedeker C."/>
            <person name="Pinto D."/>
            <person name="Vollmers J."/>
            <person name="Rivas-Marin E."/>
            <person name="Kohn T."/>
            <person name="Peeters S.H."/>
            <person name="Heuer A."/>
            <person name="Rast P."/>
            <person name="Oberbeckmann S."/>
            <person name="Bunk B."/>
            <person name="Jeske O."/>
            <person name="Meyerdierks A."/>
            <person name="Storesund J.E."/>
            <person name="Kallscheuer N."/>
            <person name="Luecker S."/>
            <person name="Lage O.M."/>
            <person name="Pohl T."/>
            <person name="Merkel B.J."/>
            <person name="Hornburger P."/>
            <person name="Mueller R.-W."/>
            <person name="Bruemmer F."/>
            <person name="Labrenz M."/>
            <person name="Spormann A.M."/>
            <person name="Op Den Camp H."/>
            <person name="Overmann J."/>
            <person name="Amann R."/>
            <person name="Jetten M.S.M."/>
            <person name="Mascher T."/>
            <person name="Medema M.H."/>
            <person name="Devos D.P."/>
            <person name="Kaster A.-K."/>
            <person name="Ovreas L."/>
            <person name="Rohde M."/>
            <person name="Galperin M.Y."/>
            <person name="Jogler C."/>
        </authorList>
    </citation>
    <scope>NUCLEOTIDE SEQUENCE [LARGE SCALE GENOMIC DNA]</scope>
    <source>
        <strain evidence="4 5">LF1</strain>
    </source>
</reference>
<keyword evidence="2" id="KW-0812">Transmembrane</keyword>
<dbReference type="Pfam" id="PF13360">
    <property type="entry name" value="PQQ_2"/>
    <property type="match status" value="1"/>
</dbReference>
<comment type="caution">
    <text evidence="4">The sequence shown here is derived from an EMBL/GenBank/DDBJ whole genome shotgun (WGS) entry which is preliminary data.</text>
</comment>
<dbReference type="AlphaFoldDB" id="A0A5B1CDL1"/>
<evidence type="ECO:0000313" key="5">
    <source>
        <dbReference type="Proteomes" id="UP000322699"/>
    </source>
</evidence>
<evidence type="ECO:0000256" key="1">
    <source>
        <dbReference type="SAM" id="MobiDB-lite"/>
    </source>
</evidence>
<keyword evidence="2" id="KW-0472">Membrane</keyword>
<gene>
    <name evidence="4" type="ORF">LF1_17560</name>
</gene>
<keyword evidence="2" id="KW-1133">Transmembrane helix</keyword>
<dbReference type="PANTHER" id="PTHR34512">
    <property type="entry name" value="CELL SURFACE PROTEIN"/>
    <property type="match status" value="1"/>
</dbReference>
<dbReference type="InterPro" id="IPR015943">
    <property type="entry name" value="WD40/YVTN_repeat-like_dom_sf"/>
</dbReference>
<feature type="region of interest" description="Disordered" evidence="1">
    <location>
        <begin position="1"/>
        <end position="23"/>
    </location>
</feature>
<dbReference type="InterPro" id="IPR002372">
    <property type="entry name" value="PQQ_rpt_dom"/>
</dbReference>
<dbReference type="Proteomes" id="UP000322699">
    <property type="component" value="Unassembled WGS sequence"/>
</dbReference>
<feature type="transmembrane region" description="Helical" evidence="2">
    <location>
        <begin position="115"/>
        <end position="133"/>
    </location>
</feature>
<feature type="transmembrane region" description="Helical" evidence="2">
    <location>
        <begin position="86"/>
        <end position="109"/>
    </location>
</feature>
<feature type="domain" description="Pyrrolo-quinoline quinone repeat" evidence="3">
    <location>
        <begin position="270"/>
        <end position="526"/>
    </location>
</feature>
<keyword evidence="5" id="KW-1185">Reference proteome</keyword>
<feature type="transmembrane region" description="Helical" evidence="2">
    <location>
        <begin position="54"/>
        <end position="74"/>
    </location>
</feature>
<dbReference type="RefSeq" id="WP_068260395.1">
    <property type="nucleotide sequence ID" value="NZ_LWSK01000016.1"/>
</dbReference>
<protein>
    <submittedName>
        <fullName evidence="4">Outer membrane biogenesis protein BamB</fullName>
    </submittedName>
</protein>
<evidence type="ECO:0000259" key="3">
    <source>
        <dbReference type="Pfam" id="PF13360"/>
    </source>
</evidence>
<accession>A0A5B1CDL1</accession>
<dbReference type="InterPro" id="IPR011047">
    <property type="entry name" value="Quinoprotein_ADH-like_sf"/>
</dbReference>
<evidence type="ECO:0000256" key="2">
    <source>
        <dbReference type="SAM" id="Phobius"/>
    </source>
</evidence>
<feature type="transmembrane region" description="Helical" evidence="2">
    <location>
        <begin position="28"/>
        <end position="48"/>
    </location>
</feature>
<feature type="transmembrane region" description="Helical" evidence="2">
    <location>
        <begin position="140"/>
        <end position="158"/>
    </location>
</feature>
<dbReference type="PANTHER" id="PTHR34512:SF30">
    <property type="entry name" value="OUTER MEMBRANE PROTEIN ASSEMBLY FACTOR BAMB"/>
    <property type="match status" value="1"/>
</dbReference>
<name>A0A5B1CDL1_9BACT</name>
<dbReference type="OrthoDB" id="7051554at2"/>
<evidence type="ECO:0000313" key="4">
    <source>
        <dbReference type="EMBL" id="KAA1259227.1"/>
    </source>
</evidence>
<proteinExistence type="predicted"/>
<dbReference type="EMBL" id="VRLW01000001">
    <property type="protein sequence ID" value="KAA1259227.1"/>
    <property type="molecule type" value="Genomic_DNA"/>
</dbReference>
<dbReference type="Gene3D" id="2.130.10.10">
    <property type="entry name" value="YVTN repeat-like/Quinoprotein amine dehydrogenase"/>
    <property type="match status" value="1"/>
</dbReference>
<sequence length="610" mass="67493">MQEAETISEIYGTDSESSSPSSPKSFRVWVAIAIVVAMWMILIVPAMLAPLTKMHFYSMQLGPMFGAIGLSIWWMNTRVIPRNSRWLGLGLMFLIFAVTMFSIDFSVMIAMLVKGLPIALTLLVAGFFVGSFVNARKQAWIGLTFFSAVMIAGLFVRAEDPDAEFAFDLVPRWKPTAEDNFLDSLQNVSASEEASTIDSDALELPDAVTSKDWAEFRGPKRDGILNDVSFSTDWESNPPAELWRHPIGPGWSSFCVVGPVFYTQEQRGEQETVSAYTVADGRSVWIQETESRFEASMGGVGPRATPTYDNQQLFVTGASGLVQCLDAKSGQPIWQFDLMEQLDVPLPSWGFASSPLLYSNKKEELDDDLVIVFAGGGEEHGTIALDRTTGKLAWSTPGGNHGYSSAQLATIEGTEQVLISSNRGLQSLDPQTGRELWNHEWDIDVMARVTQPTVVGSTAYLGTGYGNGTRRIDISRDGDQWSTEHAWTESMKPYFNDCVYHEGFLYGFDGPIFMCLNADTGEKAWKRGRYGHGQVLLVKEMETLLIVTEKGDLVLAKVNPNKLEEIVRIASVEGITWNHPVIADGKLFVRNAEEMVCYELDVLAPLVTSQ</sequence>
<organism evidence="4 5">
    <name type="scientific">Rubripirellula obstinata</name>
    <dbReference type="NCBI Taxonomy" id="406547"/>
    <lineage>
        <taxon>Bacteria</taxon>
        <taxon>Pseudomonadati</taxon>
        <taxon>Planctomycetota</taxon>
        <taxon>Planctomycetia</taxon>
        <taxon>Pirellulales</taxon>
        <taxon>Pirellulaceae</taxon>
        <taxon>Rubripirellula</taxon>
    </lineage>
</organism>